<sequence length="103" mass="12173">NTLQETLASYWKNKWNEFNKLDFDDPFNDKKKLAMSNISLLEILSVRVDDVIKGASLNEIKSYFKNLIKPIFLKHLMPATRTKQEVITDKEWPAFTKCFIIYK</sequence>
<comment type="caution">
    <text evidence="1">The sequence shown here is derived from an EMBL/GenBank/DDBJ whole genome shotgun (WGS) entry which is preliminary data.</text>
</comment>
<dbReference type="EMBL" id="CAJVQB010086205">
    <property type="protein sequence ID" value="CAG8847101.1"/>
    <property type="molecule type" value="Genomic_DNA"/>
</dbReference>
<protein>
    <submittedName>
        <fullName evidence="1">15678_t:CDS:1</fullName>
    </submittedName>
</protein>
<feature type="non-terminal residue" evidence="1">
    <location>
        <position position="1"/>
    </location>
</feature>
<reference evidence="1 2" key="1">
    <citation type="submission" date="2021-06" db="EMBL/GenBank/DDBJ databases">
        <authorList>
            <person name="Kallberg Y."/>
            <person name="Tangrot J."/>
            <person name="Rosling A."/>
        </authorList>
    </citation>
    <scope>NUCLEOTIDE SEQUENCE [LARGE SCALE GENOMIC DNA]</scope>
    <source>
        <strain evidence="1 2">120-4 pot B 10/14</strain>
    </source>
</reference>
<dbReference type="Proteomes" id="UP000789901">
    <property type="component" value="Unassembled WGS sequence"/>
</dbReference>
<keyword evidence="2" id="KW-1185">Reference proteome</keyword>
<proteinExistence type="predicted"/>
<name>A0ABN7X3C6_GIGMA</name>
<organism evidence="1 2">
    <name type="scientific">Gigaspora margarita</name>
    <dbReference type="NCBI Taxonomy" id="4874"/>
    <lineage>
        <taxon>Eukaryota</taxon>
        <taxon>Fungi</taxon>
        <taxon>Fungi incertae sedis</taxon>
        <taxon>Mucoromycota</taxon>
        <taxon>Glomeromycotina</taxon>
        <taxon>Glomeromycetes</taxon>
        <taxon>Diversisporales</taxon>
        <taxon>Gigasporaceae</taxon>
        <taxon>Gigaspora</taxon>
    </lineage>
</organism>
<accession>A0ABN7X3C6</accession>
<evidence type="ECO:0000313" key="1">
    <source>
        <dbReference type="EMBL" id="CAG8847101.1"/>
    </source>
</evidence>
<evidence type="ECO:0000313" key="2">
    <source>
        <dbReference type="Proteomes" id="UP000789901"/>
    </source>
</evidence>
<gene>
    <name evidence="1" type="ORF">GMARGA_LOCUS38498</name>
</gene>